<evidence type="ECO:0000256" key="2">
    <source>
        <dbReference type="SAM" id="Phobius"/>
    </source>
</evidence>
<feature type="transmembrane region" description="Helical" evidence="2">
    <location>
        <begin position="33"/>
        <end position="57"/>
    </location>
</feature>
<proteinExistence type="predicted"/>
<feature type="region of interest" description="Disordered" evidence="1">
    <location>
        <begin position="1"/>
        <end position="27"/>
    </location>
</feature>
<dbReference type="AlphaFoldDB" id="A0AAV5GW75"/>
<keyword evidence="2" id="KW-0472">Membrane</keyword>
<gene>
    <name evidence="3" type="ORF">Rhopal_007570-T1</name>
</gene>
<keyword evidence="2" id="KW-1133">Transmembrane helix</keyword>
<sequence length="393" mass="43182">MQSARRGPLLSFPPAAPHPSLPSRSSERPRSTLFKVVAFLPLVFIFALLAFAAYAVLYSLCLDYLLFRRRAYAKGTAYFLVYSWLLYGCGGSFWMAYWRGGGIVPGAGECKRGDEEARVQNEGIRGDVGRFVLGGGDEALVPEQEADEEEVDEAREEQGLLDPVTLPSGSRETWDKLDTRDSTRPAMLQVKSDGSARFCRKGWANYKSVLSILQPGALGLTTGAITFHELFNYVNDTAGGYELAPISTTIEAMEHPNSIATLAPASASSAPSPSAASHAMRRLQPNDLTYQQRRALTSAARALSIYDLGAKENLKQIFGDKWWEWGMPWGWPPGDGQTFPINSHNLSRLRRATEQIYAEAAATRYESRGGEYELETGSTTSGMSDEDGPVRRA</sequence>
<name>A0AAV5GW75_9BASI</name>
<reference evidence="3 4" key="1">
    <citation type="submission" date="2021-12" db="EMBL/GenBank/DDBJ databases">
        <title>High titer production of polyol ester of fatty acids by Rhodotorula paludigena BS15 towards product separation-free biomass refinery.</title>
        <authorList>
            <person name="Mano J."/>
            <person name="Ono H."/>
            <person name="Tanaka T."/>
            <person name="Naito K."/>
            <person name="Sushida H."/>
            <person name="Ike M."/>
            <person name="Tokuyasu K."/>
            <person name="Kitaoka M."/>
        </authorList>
    </citation>
    <scope>NUCLEOTIDE SEQUENCE [LARGE SCALE GENOMIC DNA]</scope>
    <source>
        <strain evidence="3 4">BS15</strain>
    </source>
</reference>
<comment type="caution">
    <text evidence="3">The sequence shown here is derived from an EMBL/GenBank/DDBJ whole genome shotgun (WGS) entry which is preliminary data.</text>
</comment>
<dbReference type="EMBL" id="BQKY01000017">
    <property type="protein sequence ID" value="GJN94488.1"/>
    <property type="molecule type" value="Genomic_DNA"/>
</dbReference>
<evidence type="ECO:0000256" key="1">
    <source>
        <dbReference type="SAM" id="MobiDB-lite"/>
    </source>
</evidence>
<dbReference type="Proteomes" id="UP001342314">
    <property type="component" value="Unassembled WGS sequence"/>
</dbReference>
<feature type="region of interest" description="Disordered" evidence="1">
    <location>
        <begin position="367"/>
        <end position="393"/>
    </location>
</feature>
<evidence type="ECO:0000313" key="3">
    <source>
        <dbReference type="EMBL" id="GJN94488.1"/>
    </source>
</evidence>
<evidence type="ECO:0008006" key="5">
    <source>
        <dbReference type="Google" id="ProtNLM"/>
    </source>
</evidence>
<feature type="transmembrane region" description="Helical" evidence="2">
    <location>
        <begin position="77"/>
        <end position="97"/>
    </location>
</feature>
<evidence type="ECO:0000313" key="4">
    <source>
        <dbReference type="Proteomes" id="UP001342314"/>
    </source>
</evidence>
<protein>
    <recommendedName>
        <fullName evidence="5">Transmembrane protein</fullName>
    </recommendedName>
</protein>
<keyword evidence="4" id="KW-1185">Reference proteome</keyword>
<organism evidence="3 4">
    <name type="scientific">Rhodotorula paludigena</name>
    <dbReference type="NCBI Taxonomy" id="86838"/>
    <lineage>
        <taxon>Eukaryota</taxon>
        <taxon>Fungi</taxon>
        <taxon>Dikarya</taxon>
        <taxon>Basidiomycota</taxon>
        <taxon>Pucciniomycotina</taxon>
        <taxon>Microbotryomycetes</taxon>
        <taxon>Sporidiobolales</taxon>
        <taxon>Sporidiobolaceae</taxon>
        <taxon>Rhodotorula</taxon>
    </lineage>
</organism>
<accession>A0AAV5GW75</accession>
<keyword evidence="2" id="KW-0812">Transmembrane</keyword>